<keyword evidence="3" id="KW-1185">Reference proteome</keyword>
<dbReference type="EMBL" id="CP031194">
    <property type="protein sequence ID" value="AXG79023.1"/>
    <property type="molecule type" value="Genomic_DNA"/>
</dbReference>
<gene>
    <name evidence="2" type="ORF">DVK44_16480</name>
</gene>
<dbReference type="KEGG" id="spad:DVK44_16480"/>
<feature type="signal peptide" evidence="1">
    <location>
        <begin position="1"/>
        <end position="28"/>
    </location>
</feature>
<protein>
    <recommendedName>
        <fullName evidence="4">Secreted protein</fullName>
    </recommendedName>
</protein>
<feature type="chain" id="PRO_5016831169" description="Secreted protein" evidence="1">
    <location>
        <begin position="29"/>
        <end position="177"/>
    </location>
</feature>
<dbReference type="Proteomes" id="UP000253868">
    <property type="component" value="Chromosome"/>
</dbReference>
<sequence>MPTSRAALTALTLALALSLTLPAGTAAAASGTFTYTPRAEPNHLLDPGHGCYPAQGGTAIDNQTDREIWLFTTPNCAGTPATEVEPYSGTVQARFGSMLVVGPATGLVIYYVRSPLEELVDPPSGVCQEADGEGTVINKTNATALLYEHPGCPGTQAYAVSPGSHLTATFKSVKFVD</sequence>
<organism evidence="2 3">
    <name type="scientific">Streptomyces paludis</name>
    <dbReference type="NCBI Taxonomy" id="2282738"/>
    <lineage>
        <taxon>Bacteria</taxon>
        <taxon>Bacillati</taxon>
        <taxon>Actinomycetota</taxon>
        <taxon>Actinomycetes</taxon>
        <taxon>Kitasatosporales</taxon>
        <taxon>Streptomycetaceae</taxon>
        <taxon>Streptomyces</taxon>
    </lineage>
</organism>
<evidence type="ECO:0000313" key="3">
    <source>
        <dbReference type="Proteomes" id="UP000253868"/>
    </source>
</evidence>
<name>A0A345HQP9_9ACTN</name>
<evidence type="ECO:0000256" key="1">
    <source>
        <dbReference type="SAM" id="SignalP"/>
    </source>
</evidence>
<dbReference type="AlphaFoldDB" id="A0A345HQP9"/>
<proteinExistence type="predicted"/>
<accession>A0A345HQP9</accession>
<keyword evidence="1" id="KW-0732">Signal</keyword>
<evidence type="ECO:0008006" key="4">
    <source>
        <dbReference type="Google" id="ProtNLM"/>
    </source>
</evidence>
<evidence type="ECO:0000313" key="2">
    <source>
        <dbReference type="EMBL" id="AXG79023.1"/>
    </source>
</evidence>
<dbReference type="RefSeq" id="WP_114660357.1">
    <property type="nucleotide sequence ID" value="NZ_CP031194.1"/>
</dbReference>
<reference evidence="3" key="1">
    <citation type="submission" date="2018-07" db="EMBL/GenBank/DDBJ databases">
        <authorList>
            <person name="Zhao J."/>
        </authorList>
    </citation>
    <scope>NUCLEOTIDE SEQUENCE [LARGE SCALE GENOMIC DNA]</scope>
    <source>
        <strain evidence="3">GSSD-12</strain>
    </source>
</reference>